<gene>
    <name evidence="1" type="ORF">Glittering_50</name>
</gene>
<sequence>MTNGAGEEKTISVRNNLLEIYDILKASNDIPNETKTILEEKVNKVFRQVNLIHDTLEDATDEGWKLETALDRVADELYYDGVYTHEV</sequence>
<evidence type="ECO:0000313" key="1">
    <source>
        <dbReference type="EMBL" id="AGY47237.1"/>
    </source>
</evidence>
<proteinExistence type="predicted"/>
<dbReference type="EMBL" id="KF669651">
    <property type="protein sequence ID" value="AGY47237.1"/>
    <property type="molecule type" value="Genomic_DNA"/>
</dbReference>
<dbReference type="KEGG" id="vg:17959440"/>
<organism evidence="1 2">
    <name type="scientific">Bacillus phage Glittering</name>
    <dbReference type="NCBI Taxonomy" id="2884421"/>
    <lineage>
        <taxon>Viruses</taxon>
        <taxon>Duplodnaviria</taxon>
        <taxon>Heunggongvirae</taxon>
        <taxon>Uroviricota</taxon>
        <taxon>Caudoviricetes</taxon>
        <taxon>Ehrlichviridae</taxon>
        <taxon>Andromedavirus</taxon>
        <taxon>Andromedavirus glittering</taxon>
    </lineage>
</organism>
<name>U5PXB9_9CAUD</name>
<evidence type="ECO:0000313" key="2">
    <source>
        <dbReference type="Proteomes" id="UP000017647"/>
    </source>
</evidence>
<protein>
    <submittedName>
        <fullName evidence="1">Uncharacterized protein</fullName>
    </submittedName>
</protein>
<dbReference type="Proteomes" id="UP000017647">
    <property type="component" value="Segment"/>
</dbReference>
<dbReference type="GeneID" id="17959440"/>
<keyword evidence="2" id="KW-1185">Reference proteome</keyword>
<reference evidence="1 2" key="1">
    <citation type="journal article" date="2013" name="Genome Announc.">
        <title>Complete Genome of Bacillus pumilus Siphophage Glittering.</title>
        <authorList>
            <person name="Matthew S.P."/>
            <person name="Decker S.L."/>
            <person name="Chamakura K.R."/>
            <person name="Kuty Everett G.F."/>
        </authorList>
    </citation>
    <scope>NUCLEOTIDE SEQUENCE [LARGE SCALE GENOMIC DNA]</scope>
</reference>
<accession>U5PXB9</accession>
<dbReference type="RefSeq" id="YP_008770686.1">
    <property type="nucleotide sequence ID" value="NC_022766.1"/>
</dbReference>
<dbReference type="OrthoDB" id="26248at10239"/>